<sequence length="223" mass="24896">MVVFFLKRLVQNLLSNVQDILNLYKFKKKHPSCEFLSGAKISNSLFGNHSIIFNDVIIDSCSIGDHTYIQKKSTIFNADIGKFCSIASQVSIGPGIHKVDGVSTHPAFYLRNTPLKKKFSDKDLFLPFKKTTIGHDVWIGERAILIDGISIGTGAIIAAGSVVTKDVEPYSVVGGVPAKHIKFRVGEDERELLLASKWWDFSDEWLSNNYILFGNVSEFLKKI</sequence>
<dbReference type="CDD" id="cd03349">
    <property type="entry name" value="LbH_XAT"/>
    <property type="match status" value="1"/>
</dbReference>
<dbReference type="InterPro" id="IPR018357">
    <property type="entry name" value="Hexapep_transf_CS"/>
</dbReference>
<evidence type="ECO:0000256" key="2">
    <source>
        <dbReference type="ARBA" id="ARBA00022679"/>
    </source>
</evidence>
<accession>A0ABV8P3R5</accession>
<dbReference type="GO" id="GO:0016746">
    <property type="term" value="F:acyltransferase activity"/>
    <property type="evidence" value="ECO:0007669"/>
    <property type="project" value="UniProtKB-KW"/>
</dbReference>
<dbReference type="EC" id="2.3.1.-" evidence="5"/>
<name>A0ABV8P3R5_9SPHI</name>
<dbReference type="PROSITE" id="PS00101">
    <property type="entry name" value="HEXAPEP_TRANSFERASES"/>
    <property type="match status" value="1"/>
</dbReference>
<dbReference type="InterPro" id="IPR050179">
    <property type="entry name" value="Trans_hexapeptide_repeat"/>
</dbReference>
<protein>
    <submittedName>
        <fullName evidence="5">CatB-related O-acetyltransferase</fullName>
        <ecNumber evidence="5">2.3.1.-</ecNumber>
    </submittedName>
</protein>
<keyword evidence="4 5" id="KW-0012">Acyltransferase</keyword>
<dbReference type="InterPro" id="IPR001451">
    <property type="entry name" value="Hexapep"/>
</dbReference>
<evidence type="ECO:0000256" key="1">
    <source>
        <dbReference type="ARBA" id="ARBA00007274"/>
    </source>
</evidence>
<dbReference type="InterPro" id="IPR011004">
    <property type="entry name" value="Trimer_LpxA-like_sf"/>
</dbReference>
<evidence type="ECO:0000313" key="5">
    <source>
        <dbReference type="EMBL" id="MFC4209934.1"/>
    </source>
</evidence>
<evidence type="ECO:0000256" key="3">
    <source>
        <dbReference type="ARBA" id="ARBA00022737"/>
    </source>
</evidence>
<dbReference type="Proteomes" id="UP001595789">
    <property type="component" value="Unassembled WGS sequence"/>
</dbReference>
<proteinExistence type="inferred from homology"/>
<comment type="similarity">
    <text evidence="1">Belongs to the transferase hexapeptide repeat family.</text>
</comment>
<gene>
    <name evidence="5" type="ORF">ACFOWA_01995</name>
</gene>
<dbReference type="SUPFAM" id="SSF51161">
    <property type="entry name" value="Trimeric LpxA-like enzymes"/>
    <property type="match status" value="1"/>
</dbReference>
<keyword evidence="2 5" id="KW-0808">Transferase</keyword>
<dbReference type="RefSeq" id="WP_378981253.1">
    <property type="nucleotide sequence ID" value="NZ_JBHSBW010000004.1"/>
</dbReference>
<keyword evidence="6" id="KW-1185">Reference proteome</keyword>
<dbReference type="PANTHER" id="PTHR43300:SF11">
    <property type="entry name" value="ACETYLTRANSFERASE RV3034C-RELATED"/>
    <property type="match status" value="1"/>
</dbReference>
<dbReference type="EMBL" id="JBHSBW010000004">
    <property type="protein sequence ID" value="MFC4209934.1"/>
    <property type="molecule type" value="Genomic_DNA"/>
</dbReference>
<dbReference type="PANTHER" id="PTHR43300">
    <property type="entry name" value="ACETYLTRANSFERASE"/>
    <property type="match status" value="1"/>
</dbReference>
<evidence type="ECO:0000256" key="4">
    <source>
        <dbReference type="ARBA" id="ARBA00023315"/>
    </source>
</evidence>
<organism evidence="5 6">
    <name type="scientific">Pedobacter lithocola</name>
    <dbReference type="NCBI Taxonomy" id="1908239"/>
    <lineage>
        <taxon>Bacteria</taxon>
        <taxon>Pseudomonadati</taxon>
        <taxon>Bacteroidota</taxon>
        <taxon>Sphingobacteriia</taxon>
        <taxon>Sphingobacteriales</taxon>
        <taxon>Sphingobacteriaceae</taxon>
        <taxon>Pedobacter</taxon>
    </lineage>
</organism>
<comment type="caution">
    <text evidence="5">The sequence shown here is derived from an EMBL/GenBank/DDBJ whole genome shotgun (WGS) entry which is preliminary data.</text>
</comment>
<dbReference type="Gene3D" id="2.160.10.10">
    <property type="entry name" value="Hexapeptide repeat proteins"/>
    <property type="match status" value="1"/>
</dbReference>
<evidence type="ECO:0000313" key="6">
    <source>
        <dbReference type="Proteomes" id="UP001595789"/>
    </source>
</evidence>
<reference evidence="6" key="1">
    <citation type="journal article" date="2019" name="Int. J. Syst. Evol. Microbiol.">
        <title>The Global Catalogue of Microorganisms (GCM) 10K type strain sequencing project: providing services to taxonomists for standard genome sequencing and annotation.</title>
        <authorList>
            <consortium name="The Broad Institute Genomics Platform"/>
            <consortium name="The Broad Institute Genome Sequencing Center for Infectious Disease"/>
            <person name="Wu L."/>
            <person name="Ma J."/>
        </authorList>
    </citation>
    <scope>NUCLEOTIDE SEQUENCE [LARGE SCALE GENOMIC DNA]</scope>
    <source>
        <strain evidence="6">CCM 8691</strain>
    </source>
</reference>
<dbReference type="Pfam" id="PF00132">
    <property type="entry name" value="Hexapep"/>
    <property type="match status" value="1"/>
</dbReference>
<keyword evidence="3" id="KW-0677">Repeat</keyword>